<organism evidence="1">
    <name type="scientific">Tanacetum cinerariifolium</name>
    <name type="common">Dalmatian daisy</name>
    <name type="synonym">Chrysanthemum cinerariifolium</name>
    <dbReference type="NCBI Taxonomy" id="118510"/>
    <lineage>
        <taxon>Eukaryota</taxon>
        <taxon>Viridiplantae</taxon>
        <taxon>Streptophyta</taxon>
        <taxon>Embryophyta</taxon>
        <taxon>Tracheophyta</taxon>
        <taxon>Spermatophyta</taxon>
        <taxon>Magnoliopsida</taxon>
        <taxon>eudicotyledons</taxon>
        <taxon>Gunneridae</taxon>
        <taxon>Pentapetalae</taxon>
        <taxon>asterids</taxon>
        <taxon>campanulids</taxon>
        <taxon>Asterales</taxon>
        <taxon>Asteraceae</taxon>
        <taxon>Asteroideae</taxon>
        <taxon>Anthemideae</taxon>
        <taxon>Anthemidinae</taxon>
        <taxon>Tanacetum</taxon>
    </lineage>
</organism>
<evidence type="ECO:0000313" key="1">
    <source>
        <dbReference type="EMBL" id="GFD19050.1"/>
    </source>
</evidence>
<name>A0A699U9H0_TANCI</name>
<gene>
    <name evidence="1" type="ORF">Tci_891019</name>
</gene>
<protein>
    <submittedName>
        <fullName evidence="1">Uncharacterized protein</fullName>
    </submittedName>
</protein>
<proteinExistence type="predicted"/>
<dbReference type="EMBL" id="BKCJ011311728">
    <property type="protein sequence ID" value="GFD19050.1"/>
    <property type="molecule type" value="Genomic_DNA"/>
</dbReference>
<reference evidence="1" key="1">
    <citation type="journal article" date="2019" name="Sci. Rep.">
        <title>Draft genome of Tanacetum cinerariifolium, the natural source of mosquito coil.</title>
        <authorList>
            <person name="Yamashiro T."/>
            <person name="Shiraishi A."/>
            <person name="Satake H."/>
            <person name="Nakayama K."/>
        </authorList>
    </citation>
    <scope>NUCLEOTIDE SEQUENCE</scope>
</reference>
<comment type="caution">
    <text evidence="1">The sequence shown here is derived from an EMBL/GenBank/DDBJ whole genome shotgun (WGS) entry which is preliminary data.</text>
</comment>
<sequence>LKRKCILNGPYTHTTVLVQAVATTDDSPVIPEYTTVETPMNMSPAYKAHFESKKEAIHLMMTRIGDEIYSTVDACQTA</sequence>
<dbReference type="AlphaFoldDB" id="A0A699U9H0"/>
<accession>A0A699U9H0</accession>
<feature type="non-terminal residue" evidence="1">
    <location>
        <position position="1"/>
    </location>
</feature>